<name>A0A1W5CR96_9LECA</name>
<dbReference type="EMBL" id="FWEW01000033">
    <property type="protein sequence ID" value="SLM33373.1"/>
    <property type="molecule type" value="Genomic_DNA"/>
</dbReference>
<feature type="transmembrane region" description="Helical" evidence="3">
    <location>
        <begin position="472"/>
        <end position="492"/>
    </location>
</feature>
<feature type="compositionally biased region" description="Low complexity" evidence="2">
    <location>
        <begin position="1"/>
        <end position="14"/>
    </location>
</feature>
<feature type="compositionally biased region" description="Polar residues" evidence="2">
    <location>
        <begin position="152"/>
        <end position="165"/>
    </location>
</feature>
<evidence type="ECO:0000256" key="3">
    <source>
        <dbReference type="SAM" id="Phobius"/>
    </source>
</evidence>
<evidence type="ECO:0000313" key="6">
    <source>
        <dbReference type="Proteomes" id="UP000192927"/>
    </source>
</evidence>
<feature type="region of interest" description="Disordered" evidence="2">
    <location>
        <begin position="228"/>
        <end position="297"/>
    </location>
</feature>
<protein>
    <recommendedName>
        <fullName evidence="4">DUF6594 domain-containing protein</fullName>
    </recommendedName>
</protein>
<keyword evidence="3" id="KW-0812">Transmembrane</keyword>
<feature type="compositionally biased region" description="Basic residues" evidence="2">
    <location>
        <begin position="62"/>
        <end position="71"/>
    </location>
</feature>
<keyword evidence="6" id="KW-1185">Reference proteome</keyword>
<dbReference type="AlphaFoldDB" id="A0A1W5CR96"/>
<sequence length="523" mass="57964">MSEPTTSTAMSAARSTRERLLQRPKKPPPPSPGSFFSNNKSSSANLRSSKPAEMPNLPPPAKARRSKRYVVRNRSNNRMDTVLPAPKIEEVPITPVAPTTPIERPDVFAFMEEEQADETLPEPGHVDDTDEEGEVDEEEDEGSSQAPPYPTSSPTRSESDASENSQRTRVEEYILQASSFHSDSGISMGSGSSEYGSPVLSYKVPHMTSPCTRAEDVDAAQPTRTTTCVKKEKDVAPGREADVEPEAFYASARPLPIDTTRQRPADDRRPSVPRSSRQEARGSRAQQRHSKKGYDLLASNISSNNTTVLKPLYRRFEAFNNRILLYLQDEITEMEDELRELDSAIARESEAMGIKVASRRGEVRVPSQLQWYRLELLGRSFTKIEQYNCALSSYSKLAQNVEPASRADVAAYSNWMATRNPVAASESRFLQNETDLLSVGPRRKRAMAEGRVVTAGFASLALILIFRATPHIFARLVISAIMGLAALCTMCPSVMTDLKRLRKMGRVMGLYATLMLVLSVVIS</sequence>
<keyword evidence="1" id="KW-0175">Coiled coil</keyword>
<dbReference type="PANTHER" id="PTHR34502">
    <property type="entry name" value="DUF6594 DOMAIN-CONTAINING PROTEIN-RELATED"/>
    <property type="match status" value="1"/>
</dbReference>
<feature type="compositionally biased region" description="Basic and acidic residues" evidence="2">
    <location>
        <begin position="229"/>
        <end position="242"/>
    </location>
</feature>
<keyword evidence="3" id="KW-0472">Membrane</keyword>
<keyword evidence="3" id="KW-1133">Transmembrane helix</keyword>
<dbReference type="Pfam" id="PF20237">
    <property type="entry name" value="DUF6594"/>
    <property type="match status" value="1"/>
</dbReference>
<reference evidence="6" key="1">
    <citation type="submission" date="2017-03" db="EMBL/GenBank/DDBJ databases">
        <authorList>
            <person name="Sharma R."/>
            <person name="Thines M."/>
        </authorList>
    </citation>
    <scope>NUCLEOTIDE SEQUENCE [LARGE SCALE GENOMIC DNA]</scope>
</reference>
<dbReference type="InterPro" id="IPR046529">
    <property type="entry name" value="DUF6594"/>
</dbReference>
<feature type="compositionally biased region" description="Basic and acidic residues" evidence="2">
    <location>
        <begin position="260"/>
        <end position="282"/>
    </location>
</feature>
<feature type="compositionally biased region" description="Low complexity" evidence="2">
    <location>
        <begin position="182"/>
        <end position="195"/>
    </location>
</feature>
<accession>A0A1W5CR96</accession>
<evidence type="ECO:0000256" key="1">
    <source>
        <dbReference type="SAM" id="Coils"/>
    </source>
</evidence>
<dbReference type="PANTHER" id="PTHR34502:SF6">
    <property type="entry name" value="DUF6594 DOMAIN-CONTAINING PROTEIN"/>
    <property type="match status" value="1"/>
</dbReference>
<dbReference type="Proteomes" id="UP000192927">
    <property type="component" value="Unassembled WGS sequence"/>
</dbReference>
<evidence type="ECO:0000313" key="5">
    <source>
        <dbReference type="EMBL" id="SLM33373.1"/>
    </source>
</evidence>
<proteinExistence type="predicted"/>
<feature type="coiled-coil region" evidence="1">
    <location>
        <begin position="324"/>
        <end position="351"/>
    </location>
</feature>
<feature type="transmembrane region" description="Helical" evidence="3">
    <location>
        <begin position="448"/>
        <end position="466"/>
    </location>
</feature>
<feature type="transmembrane region" description="Helical" evidence="3">
    <location>
        <begin position="504"/>
        <end position="522"/>
    </location>
</feature>
<feature type="compositionally biased region" description="Acidic residues" evidence="2">
    <location>
        <begin position="111"/>
        <end position="120"/>
    </location>
</feature>
<feature type="compositionally biased region" description="Low complexity" evidence="2">
    <location>
        <begin position="91"/>
        <end position="102"/>
    </location>
</feature>
<evidence type="ECO:0000259" key="4">
    <source>
        <dbReference type="Pfam" id="PF20237"/>
    </source>
</evidence>
<feature type="region of interest" description="Disordered" evidence="2">
    <location>
        <begin position="1"/>
        <end position="195"/>
    </location>
</feature>
<evidence type="ECO:0000256" key="2">
    <source>
        <dbReference type="SAM" id="MobiDB-lite"/>
    </source>
</evidence>
<feature type="domain" description="DUF6594" evidence="4">
    <location>
        <begin position="294"/>
        <end position="521"/>
    </location>
</feature>
<organism evidence="5 6">
    <name type="scientific">Lasallia pustulata</name>
    <dbReference type="NCBI Taxonomy" id="136370"/>
    <lineage>
        <taxon>Eukaryota</taxon>
        <taxon>Fungi</taxon>
        <taxon>Dikarya</taxon>
        <taxon>Ascomycota</taxon>
        <taxon>Pezizomycotina</taxon>
        <taxon>Lecanoromycetes</taxon>
        <taxon>OSLEUM clade</taxon>
        <taxon>Umbilicariomycetidae</taxon>
        <taxon>Umbilicariales</taxon>
        <taxon>Umbilicariaceae</taxon>
        <taxon>Lasallia</taxon>
    </lineage>
</organism>
<feature type="compositionally biased region" description="Acidic residues" evidence="2">
    <location>
        <begin position="128"/>
        <end position="142"/>
    </location>
</feature>
<feature type="compositionally biased region" description="Low complexity" evidence="2">
    <location>
        <begin position="33"/>
        <end position="43"/>
    </location>
</feature>